<reference evidence="2" key="1">
    <citation type="submission" date="2011-07" db="EMBL/GenBank/DDBJ databases">
        <authorList>
            <consortium name="Caenorhabditis brenneri Sequencing and Analysis Consortium"/>
            <person name="Wilson R.K."/>
        </authorList>
    </citation>
    <scope>NUCLEOTIDE SEQUENCE [LARGE SCALE GENOMIC DNA]</scope>
    <source>
        <strain evidence="2">PB2801</strain>
    </source>
</reference>
<accession>G0PD92</accession>
<dbReference type="FunCoup" id="G0PD92">
    <property type="interactions" value="245"/>
</dbReference>
<dbReference type="HOGENOM" id="CLU_096923_0_0_1"/>
<organism evidence="2">
    <name type="scientific">Caenorhabditis brenneri</name>
    <name type="common">Nematode worm</name>
    <dbReference type="NCBI Taxonomy" id="135651"/>
    <lineage>
        <taxon>Eukaryota</taxon>
        <taxon>Metazoa</taxon>
        <taxon>Ecdysozoa</taxon>
        <taxon>Nematoda</taxon>
        <taxon>Chromadorea</taxon>
        <taxon>Rhabditida</taxon>
        <taxon>Rhabditina</taxon>
        <taxon>Rhabditomorpha</taxon>
        <taxon>Rhabditoidea</taxon>
        <taxon>Rhabditidae</taxon>
        <taxon>Peloderinae</taxon>
        <taxon>Caenorhabditis</taxon>
    </lineage>
</organism>
<keyword evidence="2" id="KW-1185">Reference proteome</keyword>
<dbReference type="AlphaFoldDB" id="G0PD92"/>
<sequence>MAEADQTREKRSKDVIQRLKTIHQQLCTATSRDAIRIFRDRGANELRYHHALNPFLFPEPIRQILTPLERYVYEAVVNNYMLDSVRTNKVLDVHVLQEKLDEVQIIHEVEFLGDVIIVREDGLEDDEDMERFIRHEDYHRLMDRITRAYNETVERKREPESPNLYTPQERRINWKTWDEGDVINWVKQFISNDQHLYLIEYNAFNGTRLLEFLDSETDWKTANWPFGLFIQLKIHMNRVINESNGHKYEIH</sequence>
<dbReference type="Proteomes" id="UP000008068">
    <property type="component" value="Unassembled WGS sequence"/>
</dbReference>
<protein>
    <submittedName>
        <fullName evidence="1">Uncharacterized protein</fullName>
    </submittedName>
</protein>
<dbReference type="OrthoDB" id="5911795at2759"/>
<gene>
    <name evidence="1" type="ORF">CAEBREN_14032</name>
</gene>
<evidence type="ECO:0000313" key="1">
    <source>
        <dbReference type="EMBL" id="EGT51644.1"/>
    </source>
</evidence>
<proteinExistence type="predicted"/>
<dbReference type="InParanoid" id="G0PD92"/>
<dbReference type="EMBL" id="GL380268">
    <property type="protein sequence ID" value="EGT51644.1"/>
    <property type="molecule type" value="Genomic_DNA"/>
</dbReference>
<name>G0PD92_CAEBE</name>
<evidence type="ECO:0000313" key="2">
    <source>
        <dbReference type="Proteomes" id="UP000008068"/>
    </source>
</evidence>